<feature type="transmembrane region" description="Helical" evidence="2">
    <location>
        <begin position="395"/>
        <end position="420"/>
    </location>
</feature>
<dbReference type="Proteomes" id="UP001470230">
    <property type="component" value="Unassembled WGS sequence"/>
</dbReference>
<evidence type="ECO:0000313" key="4">
    <source>
        <dbReference type="EMBL" id="KAK8871494.1"/>
    </source>
</evidence>
<feature type="compositionally biased region" description="Polar residues" evidence="1">
    <location>
        <begin position="428"/>
        <end position="442"/>
    </location>
</feature>
<evidence type="ECO:0000256" key="1">
    <source>
        <dbReference type="SAM" id="MobiDB-lite"/>
    </source>
</evidence>
<keyword evidence="2" id="KW-0812">Transmembrane</keyword>
<organism evidence="4 5">
    <name type="scientific">Tritrichomonas musculus</name>
    <dbReference type="NCBI Taxonomy" id="1915356"/>
    <lineage>
        <taxon>Eukaryota</taxon>
        <taxon>Metamonada</taxon>
        <taxon>Parabasalia</taxon>
        <taxon>Tritrichomonadida</taxon>
        <taxon>Tritrichomonadidae</taxon>
        <taxon>Tritrichomonas</taxon>
    </lineage>
</organism>
<feature type="compositionally biased region" description="Low complexity" evidence="1">
    <location>
        <begin position="490"/>
        <end position="539"/>
    </location>
</feature>
<keyword evidence="2" id="KW-0472">Membrane</keyword>
<sequence>MLWAILPLLILSSDYNLPKISYLMVSEYYTPDLADQIEDTWEETKKELKKSCDQQSGEYKKYCKALVDSYQSFLLSDGSDIDKKMSKISKKTDFLFYVDIYSESHKVNFNKLKSQMAVFLVSFDFDYESANIKNYFNKTLLHFTEKLIKTSFDGSQKSMLRLANQFKSNKRMKPKIDSSTTIIGGIKSKISFFTAAASTLNFEGDLNCHSAYLVSCTLSSSSDKIQTTFLLVDEYTHDDLPSNKIDVDQYAIVDINTNNYKYKIDYSSSSWRVYRTTGYSFSYPFCSVPYSYAKTFSLIVYSLYIEIDVSDKSLTVYSNINVTVTEQGPQTTSPLSLSEKVTICSTSNWNSVSYQPHLTLTLDQSKFEYDDSDLKLPLKVEPLYSFKPKKVGPNVVMIIIIVVVCVVVVVIVIIIIVVVVKKRKKNAVDNNSSGGDKLSSNDNNNNYQQQTQPYGGYPQQCYAQQQHNAQHQQGYNQQQQQYGYPQQQQYGYPQQQPYGYPQQPYGYPQQQQYGYPQQQQYGYPQQPQSYPQQQNNQNNTAQKGAPYSQPEAQNGPANAYPNQKGILF</sequence>
<gene>
    <name evidence="4" type="ORF">M9Y10_007223</name>
</gene>
<feature type="region of interest" description="Disordered" evidence="1">
    <location>
        <begin position="427"/>
        <end position="458"/>
    </location>
</feature>
<accession>A0ABR2J105</accession>
<comment type="caution">
    <text evidence="4">The sequence shown here is derived from an EMBL/GenBank/DDBJ whole genome shotgun (WGS) entry which is preliminary data.</text>
</comment>
<evidence type="ECO:0000256" key="2">
    <source>
        <dbReference type="SAM" id="Phobius"/>
    </source>
</evidence>
<proteinExistence type="predicted"/>
<name>A0ABR2J105_9EUKA</name>
<feature type="region of interest" description="Disordered" evidence="1">
    <location>
        <begin position="490"/>
        <end position="568"/>
    </location>
</feature>
<reference evidence="4 5" key="1">
    <citation type="submission" date="2024-04" db="EMBL/GenBank/DDBJ databases">
        <title>Tritrichomonas musculus Genome.</title>
        <authorList>
            <person name="Alves-Ferreira E."/>
            <person name="Grigg M."/>
            <person name="Lorenzi H."/>
            <person name="Galac M."/>
        </authorList>
    </citation>
    <scope>NUCLEOTIDE SEQUENCE [LARGE SCALE GENOMIC DNA]</scope>
    <source>
        <strain evidence="4 5">EAF2021</strain>
    </source>
</reference>
<dbReference type="EMBL" id="JAPFFF010000013">
    <property type="protein sequence ID" value="KAK8871494.1"/>
    <property type="molecule type" value="Genomic_DNA"/>
</dbReference>
<evidence type="ECO:0000313" key="5">
    <source>
        <dbReference type="Proteomes" id="UP001470230"/>
    </source>
</evidence>
<keyword evidence="2" id="KW-1133">Transmembrane helix</keyword>
<feature type="signal peptide" evidence="3">
    <location>
        <begin position="1"/>
        <end position="18"/>
    </location>
</feature>
<feature type="chain" id="PRO_5046466800" evidence="3">
    <location>
        <begin position="19"/>
        <end position="568"/>
    </location>
</feature>
<feature type="region of interest" description="Disordered" evidence="1">
    <location>
        <begin position="465"/>
        <end position="484"/>
    </location>
</feature>
<feature type="compositionally biased region" description="Low complexity" evidence="1">
    <location>
        <begin position="443"/>
        <end position="458"/>
    </location>
</feature>
<keyword evidence="3" id="KW-0732">Signal</keyword>
<protein>
    <submittedName>
        <fullName evidence="4">Uncharacterized protein</fullName>
    </submittedName>
</protein>
<evidence type="ECO:0000256" key="3">
    <source>
        <dbReference type="SAM" id="SignalP"/>
    </source>
</evidence>
<keyword evidence="5" id="KW-1185">Reference proteome</keyword>